<name>A0AAN7GJD2_9MYRT</name>
<dbReference type="FunFam" id="1.10.630.10:FF:000026">
    <property type="entry name" value="Cytochrome P450 82C4"/>
    <property type="match status" value="1"/>
</dbReference>
<feature type="binding site" description="axial binding residue" evidence="12">
    <location>
        <position position="465"/>
    </location>
    <ligand>
        <name>heme</name>
        <dbReference type="ChEBI" id="CHEBI:30413"/>
    </ligand>
    <ligandPart>
        <name>Fe</name>
        <dbReference type="ChEBI" id="CHEBI:18248"/>
    </ligandPart>
</feature>
<sequence>MDSLPLPLSATTTAFIVTIFALSISFHYICRVLQRKQTGYGKKKAPEAGGAWPLLGHLHLLGGPKPSHLVLAEMADKYGPIFTIRLGVHRAVVVSSSEVAKECLTTNDQIFATRPRSVGSEIMTYNNAMIGLSPYSPYWRQVRKMATLELLSSHRIELLRHVRESEILASVKGLFERYRTTESSVLVDMKRWFGDITVNVVLRLIVGRRFTDEDEGGEKSHQALRDFFDLIGRFLVSDGLPFLRWLDLGGYERAMKRTAVELDRVVEGWLEEHKRRRRELSEEAGVAEQDFMDVMLSRLKDHQRIEPYDADTINKATCMALILAASDTTTVTLIWALSLLLNHKETLKKAQQELDYHVGQHRPLRESDLKNLPYLNAIIKETLRLYPAGPLAVPHEAMDDCIVSGYFIPKGTQLLLNLYKIHRDPRVWPIASEFQPERFLTTQKGIDVRGQNFELIPFGSGRRMCPGISLALQVTSLALGSLIHAFDVVTPGDEPVDMEEAIGMTNLKVSPLEVLVKPRVPQHIYQ</sequence>
<evidence type="ECO:0000256" key="10">
    <source>
        <dbReference type="ARBA" id="ARBA00023033"/>
    </source>
</evidence>
<keyword evidence="7 14" id="KW-1133">Transmembrane helix</keyword>
<dbReference type="InterPro" id="IPR036396">
    <property type="entry name" value="Cyt_P450_sf"/>
</dbReference>
<proteinExistence type="inferred from homology"/>
<dbReference type="PROSITE" id="PS00086">
    <property type="entry name" value="CYTOCHROME_P450"/>
    <property type="match status" value="1"/>
</dbReference>
<comment type="similarity">
    <text evidence="3 13">Belongs to the cytochrome P450 family.</text>
</comment>
<dbReference type="GO" id="GO:0016709">
    <property type="term" value="F:oxidoreductase activity, acting on paired donors, with incorporation or reduction of molecular oxygen, NAD(P)H as one donor, and incorporation of one atom of oxygen"/>
    <property type="evidence" value="ECO:0007669"/>
    <property type="project" value="UniProtKB-ARBA"/>
</dbReference>
<keyword evidence="5 14" id="KW-0812">Transmembrane</keyword>
<dbReference type="InterPro" id="IPR002401">
    <property type="entry name" value="Cyt_P450_E_grp-I"/>
</dbReference>
<evidence type="ECO:0000256" key="3">
    <source>
        <dbReference type="ARBA" id="ARBA00010617"/>
    </source>
</evidence>
<dbReference type="InterPro" id="IPR017972">
    <property type="entry name" value="Cyt_P450_CS"/>
</dbReference>
<dbReference type="Gene3D" id="1.10.630.10">
    <property type="entry name" value="Cytochrome P450"/>
    <property type="match status" value="1"/>
</dbReference>
<keyword evidence="4 12" id="KW-0349">Heme</keyword>
<dbReference type="AlphaFoldDB" id="A0AAN7GJD2"/>
<gene>
    <name evidence="15" type="ORF">SAY87_012005</name>
</gene>
<keyword evidence="8 13" id="KW-0560">Oxidoreductase</keyword>
<comment type="cofactor">
    <cofactor evidence="1 12">
        <name>heme</name>
        <dbReference type="ChEBI" id="CHEBI:30413"/>
    </cofactor>
</comment>
<evidence type="ECO:0000256" key="9">
    <source>
        <dbReference type="ARBA" id="ARBA00023004"/>
    </source>
</evidence>
<evidence type="ECO:0000256" key="8">
    <source>
        <dbReference type="ARBA" id="ARBA00023002"/>
    </source>
</evidence>
<comment type="caution">
    <text evidence="15">The sequence shown here is derived from an EMBL/GenBank/DDBJ whole genome shotgun (WGS) entry which is preliminary data.</text>
</comment>
<dbReference type="SUPFAM" id="SSF48264">
    <property type="entry name" value="Cytochrome P450"/>
    <property type="match status" value="1"/>
</dbReference>
<keyword evidence="6 12" id="KW-0479">Metal-binding</keyword>
<dbReference type="GO" id="GO:0016020">
    <property type="term" value="C:membrane"/>
    <property type="evidence" value="ECO:0007669"/>
    <property type="project" value="UniProtKB-SubCell"/>
</dbReference>
<dbReference type="PRINTS" id="PR00385">
    <property type="entry name" value="P450"/>
</dbReference>
<dbReference type="Proteomes" id="UP001345219">
    <property type="component" value="Chromosome 10"/>
</dbReference>
<evidence type="ECO:0000256" key="2">
    <source>
        <dbReference type="ARBA" id="ARBA00004370"/>
    </source>
</evidence>
<evidence type="ECO:0000256" key="1">
    <source>
        <dbReference type="ARBA" id="ARBA00001971"/>
    </source>
</evidence>
<evidence type="ECO:0000256" key="5">
    <source>
        <dbReference type="ARBA" id="ARBA00022692"/>
    </source>
</evidence>
<keyword evidence="10 13" id="KW-0503">Monooxygenase</keyword>
<dbReference type="EMBL" id="JAXIOK010000021">
    <property type="protein sequence ID" value="KAK4745693.1"/>
    <property type="molecule type" value="Genomic_DNA"/>
</dbReference>
<evidence type="ECO:0000256" key="14">
    <source>
        <dbReference type="SAM" id="Phobius"/>
    </source>
</evidence>
<organism evidence="15 16">
    <name type="scientific">Trapa incisa</name>
    <dbReference type="NCBI Taxonomy" id="236973"/>
    <lineage>
        <taxon>Eukaryota</taxon>
        <taxon>Viridiplantae</taxon>
        <taxon>Streptophyta</taxon>
        <taxon>Embryophyta</taxon>
        <taxon>Tracheophyta</taxon>
        <taxon>Spermatophyta</taxon>
        <taxon>Magnoliopsida</taxon>
        <taxon>eudicotyledons</taxon>
        <taxon>Gunneridae</taxon>
        <taxon>Pentapetalae</taxon>
        <taxon>rosids</taxon>
        <taxon>malvids</taxon>
        <taxon>Myrtales</taxon>
        <taxon>Lythraceae</taxon>
        <taxon>Trapa</taxon>
    </lineage>
</organism>
<accession>A0AAN7GJD2</accession>
<evidence type="ECO:0000313" key="15">
    <source>
        <dbReference type="EMBL" id="KAK4745693.1"/>
    </source>
</evidence>
<evidence type="ECO:0000256" key="4">
    <source>
        <dbReference type="ARBA" id="ARBA00022617"/>
    </source>
</evidence>
<dbReference type="GO" id="GO:0005506">
    <property type="term" value="F:iron ion binding"/>
    <property type="evidence" value="ECO:0007669"/>
    <property type="project" value="InterPro"/>
</dbReference>
<dbReference type="InterPro" id="IPR001128">
    <property type="entry name" value="Cyt_P450"/>
</dbReference>
<comment type="subcellular location">
    <subcellularLocation>
        <location evidence="2">Membrane</location>
    </subcellularLocation>
</comment>
<protein>
    <recommendedName>
        <fullName evidence="17">Cytochrome P450 CYP82D47-like</fullName>
    </recommendedName>
</protein>
<evidence type="ECO:0000256" key="11">
    <source>
        <dbReference type="ARBA" id="ARBA00023136"/>
    </source>
</evidence>
<keyword evidence="9 12" id="KW-0408">Iron</keyword>
<dbReference type="PRINTS" id="PR00463">
    <property type="entry name" value="EP450I"/>
</dbReference>
<dbReference type="Pfam" id="PF00067">
    <property type="entry name" value="p450"/>
    <property type="match status" value="1"/>
</dbReference>
<evidence type="ECO:0000256" key="13">
    <source>
        <dbReference type="RuleBase" id="RU000461"/>
    </source>
</evidence>
<dbReference type="GO" id="GO:0020037">
    <property type="term" value="F:heme binding"/>
    <property type="evidence" value="ECO:0007669"/>
    <property type="project" value="InterPro"/>
</dbReference>
<evidence type="ECO:0008006" key="17">
    <source>
        <dbReference type="Google" id="ProtNLM"/>
    </source>
</evidence>
<evidence type="ECO:0000256" key="12">
    <source>
        <dbReference type="PIRSR" id="PIRSR602401-1"/>
    </source>
</evidence>
<evidence type="ECO:0000256" key="6">
    <source>
        <dbReference type="ARBA" id="ARBA00022723"/>
    </source>
</evidence>
<dbReference type="InterPro" id="IPR050651">
    <property type="entry name" value="Plant_Cytochrome_P450_Monoox"/>
</dbReference>
<dbReference type="PANTHER" id="PTHR47947:SF26">
    <property type="entry name" value="CYTOCHROME P450"/>
    <property type="match status" value="1"/>
</dbReference>
<dbReference type="PANTHER" id="PTHR47947">
    <property type="entry name" value="CYTOCHROME P450 82C3-RELATED"/>
    <property type="match status" value="1"/>
</dbReference>
<keyword evidence="16" id="KW-1185">Reference proteome</keyword>
<feature type="transmembrane region" description="Helical" evidence="14">
    <location>
        <begin position="12"/>
        <end position="33"/>
    </location>
</feature>
<dbReference type="CDD" id="cd20654">
    <property type="entry name" value="CYP82"/>
    <property type="match status" value="1"/>
</dbReference>
<reference evidence="15 16" key="1">
    <citation type="journal article" date="2023" name="Hortic Res">
        <title>Pangenome of water caltrop reveals structural variations and asymmetric subgenome divergence after allopolyploidization.</title>
        <authorList>
            <person name="Zhang X."/>
            <person name="Chen Y."/>
            <person name="Wang L."/>
            <person name="Yuan Y."/>
            <person name="Fang M."/>
            <person name="Shi L."/>
            <person name="Lu R."/>
            <person name="Comes H.P."/>
            <person name="Ma Y."/>
            <person name="Chen Y."/>
            <person name="Huang G."/>
            <person name="Zhou Y."/>
            <person name="Zheng Z."/>
            <person name="Qiu Y."/>
        </authorList>
    </citation>
    <scope>NUCLEOTIDE SEQUENCE [LARGE SCALE GENOMIC DNA]</scope>
    <source>
        <tissue evidence="15">Roots</tissue>
    </source>
</reference>
<keyword evidence="11 14" id="KW-0472">Membrane</keyword>
<evidence type="ECO:0000313" key="16">
    <source>
        <dbReference type="Proteomes" id="UP001345219"/>
    </source>
</evidence>
<evidence type="ECO:0000256" key="7">
    <source>
        <dbReference type="ARBA" id="ARBA00022989"/>
    </source>
</evidence>